<dbReference type="InterPro" id="IPR000639">
    <property type="entry name" value="Epox_hydrolase-like"/>
</dbReference>
<dbReference type="Pfam" id="PF00561">
    <property type="entry name" value="Abhydrolase_1"/>
    <property type="match status" value="1"/>
</dbReference>
<dbReference type="PANTHER" id="PTHR42977:SF3">
    <property type="entry name" value="AB HYDROLASE-1 DOMAIN-CONTAINING PROTEIN"/>
    <property type="match status" value="1"/>
</dbReference>
<evidence type="ECO:0000259" key="2">
    <source>
        <dbReference type="Pfam" id="PF00561"/>
    </source>
</evidence>
<evidence type="ECO:0000313" key="3">
    <source>
        <dbReference type="EMBL" id="KVX00120.1"/>
    </source>
</evidence>
<dbReference type="NCBIfam" id="NF002043">
    <property type="entry name" value="PRK00870.1"/>
    <property type="match status" value="1"/>
</dbReference>
<name>A0A106BWW5_SHEFR</name>
<evidence type="ECO:0000256" key="1">
    <source>
        <dbReference type="ARBA" id="ARBA00022801"/>
    </source>
</evidence>
<dbReference type="PRINTS" id="PR00111">
    <property type="entry name" value="ABHYDROLASE"/>
</dbReference>
<proteinExistence type="predicted"/>
<comment type="caution">
    <text evidence="3">The sequence shown here is derived from an EMBL/GenBank/DDBJ whole genome shotgun (WGS) entry which is preliminary data.</text>
</comment>
<dbReference type="AlphaFoldDB" id="A0A106BWW5"/>
<dbReference type="EMBL" id="LRDC01000071">
    <property type="protein sequence ID" value="KVX00120.1"/>
    <property type="molecule type" value="Genomic_DNA"/>
</dbReference>
<reference evidence="3 4" key="1">
    <citation type="submission" date="2016-01" db="EMBL/GenBank/DDBJ databases">
        <title>Draft genome of the antarctic isolate Shewanella frigidimarina Ag06-30.</title>
        <authorList>
            <person name="Parmeciano Di Noto G."/>
            <person name="Vazquez S."/>
            <person name="Mac Cormack W."/>
            <person name="Iriarte A."/>
            <person name="Quiroga C."/>
        </authorList>
    </citation>
    <scope>NUCLEOTIDE SEQUENCE [LARGE SCALE GENOMIC DNA]</scope>
    <source>
        <strain evidence="3 4">Ag06-30</strain>
    </source>
</reference>
<dbReference type="RefSeq" id="WP_059747819.1">
    <property type="nucleotide sequence ID" value="NZ_LRDC01000071.1"/>
</dbReference>
<dbReference type="Gene3D" id="3.40.50.1820">
    <property type="entry name" value="alpha/beta hydrolase"/>
    <property type="match status" value="1"/>
</dbReference>
<dbReference type="InterPro" id="IPR051340">
    <property type="entry name" value="Haloalkane_dehalogenase"/>
</dbReference>
<accession>A0A106BWW5</accession>
<evidence type="ECO:0000313" key="4">
    <source>
        <dbReference type="Proteomes" id="UP000055702"/>
    </source>
</evidence>
<keyword evidence="1" id="KW-0378">Hydrolase</keyword>
<organism evidence="3">
    <name type="scientific">Shewanella frigidimarina</name>
    <dbReference type="NCBI Taxonomy" id="56812"/>
    <lineage>
        <taxon>Bacteria</taxon>
        <taxon>Pseudomonadati</taxon>
        <taxon>Pseudomonadota</taxon>
        <taxon>Gammaproteobacteria</taxon>
        <taxon>Alteromonadales</taxon>
        <taxon>Shewanellaceae</taxon>
        <taxon>Shewanella</taxon>
    </lineage>
</organism>
<protein>
    <submittedName>
        <fullName evidence="3">Haloalkane dehalogenase</fullName>
    </submittedName>
</protein>
<dbReference type="InterPro" id="IPR000073">
    <property type="entry name" value="AB_hydrolase_1"/>
</dbReference>
<dbReference type="InterPro" id="IPR029058">
    <property type="entry name" value="AB_hydrolase_fold"/>
</dbReference>
<dbReference type="SUPFAM" id="SSF53474">
    <property type="entry name" value="alpha/beta-Hydrolases"/>
    <property type="match status" value="1"/>
</dbReference>
<gene>
    <name evidence="3" type="ORF">AWJ07_09910</name>
</gene>
<dbReference type="PANTHER" id="PTHR42977">
    <property type="entry name" value="HYDROLASE-RELATED"/>
    <property type="match status" value="1"/>
</dbReference>
<dbReference type="GO" id="GO:0004301">
    <property type="term" value="F:epoxide hydrolase activity"/>
    <property type="evidence" value="ECO:0007669"/>
    <property type="project" value="TreeGrafter"/>
</dbReference>
<feature type="domain" description="AB hydrolase-1" evidence="2">
    <location>
        <begin position="50"/>
        <end position="287"/>
    </location>
</feature>
<dbReference type="Proteomes" id="UP000055702">
    <property type="component" value="Unassembled WGS sequence"/>
</dbReference>
<dbReference type="PRINTS" id="PR00412">
    <property type="entry name" value="EPOXHYDRLASE"/>
</dbReference>
<sequence>MTIKALRTPEERFSVLPAFPYQPNYIDDLAGFESLRMAYIDEGDSSSENTFLCLHGEPSWSYLYRKMIPIFTGAGHRVVAPDLFGFGRSDKPVDESVYTFDFHRDSLMRLIERLDLKNITLVCQDWGGILGLTIPMDMQDRFKNLIVMNTAISVGETAPEGFYQWRDFCANAPEIPVGGLFACDAGSAVSVMDVIAYDAPFPDNSYKAGVRRFPAMVPVEPTMDGVELGKRAREFWSKDWNGQSFMAIGMKDTALGEGPMEYLRSFIKGCPEPLKIAEAGHFVQEYGVEIAEKALVHLEMNNK</sequence>